<feature type="signal peptide" evidence="1">
    <location>
        <begin position="1"/>
        <end position="24"/>
    </location>
</feature>
<dbReference type="AlphaFoldDB" id="A0A8J2NX27"/>
<comment type="caution">
    <text evidence="2">The sequence shown here is derived from an EMBL/GenBank/DDBJ whole genome shotgun (WGS) entry which is preliminary data.</text>
</comment>
<evidence type="ECO:0000256" key="1">
    <source>
        <dbReference type="SAM" id="SignalP"/>
    </source>
</evidence>
<protein>
    <submittedName>
        <fullName evidence="2">Uncharacterized protein</fullName>
    </submittedName>
</protein>
<reference evidence="2" key="1">
    <citation type="submission" date="2021-06" db="EMBL/GenBank/DDBJ databases">
        <authorList>
            <person name="Hodson N. C."/>
            <person name="Mongue J. A."/>
            <person name="Jaron S. K."/>
        </authorList>
    </citation>
    <scope>NUCLEOTIDE SEQUENCE</scope>
</reference>
<name>A0A8J2NX27_9HEXA</name>
<keyword evidence="1" id="KW-0732">Signal</keyword>
<gene>
    <name evidence="2" type="ORF">AFUS01_LOCUS11020</name>
</gene>
<sequence>MTRIQSAQFLVIGVMVLFLSLANGNIPCKLLKWEPASSERTVPGDALALGGVVSKSYIIRANVSGSFVIGTTVKSDDEGRDDAYVPSIEDGNSTFLASYDILTVPEGCQLVWKYVGDQPPDFRAESSSSPTRYFGRVMKEGTYYAGEIDYSTKPPVITVAFPDETEEVDSEDTDIYVLTSFSPGLKVTLTDVNIPADNNPGAGQVLSSEEVRNYADVTISQTFKHSTSITSTVSTTISSKYTTNSVVTAGIDLTVASYEYKQEKSYTKETTEVWTTTTTTEVSVTRTITVPPYSVIQACSVVSLETGFCKDYNATAVYTAPGLEPEEIMSILLQDENPLDVKIDKNKRVVVENIQGSFKGNFVLDSVFYVFDLAYGDVDCTDEDKKMRKNLALKNANFILDSCDVYY</sequence>
<accession>A0A8J2NX27</accession>
<keyword evidence="3" id="KW-1185">Reference proteome</keyword>
<feature type="chain" id="PRO_5035205646" evidence="1">
    <location>
        <begin position="25"/>
        <end position="407"/>
    </location>
</feature>
<organism evidence="2 3">
    <name type="scientific">Allacma fusca</name>
    <dbReference type="NCBI Taxonomy" id="39272"/>
    <lineage>
        <taxon>Eukaryota</taxon>
        <taxon>Metazoa</taxon>
        <taxon>Ecdysozoa</taxon>
        <taxon>Arthropoda</taxon>
        <taxon>Hexapoda</taxon>
        <taxon>Collembola</taxon>
        <taxon>Symphypleona</taxon>
        <taxon>Sminthuridae</taxon>
        <taxon>Allacma</taxon>
    </lineage>
</organism>
<proteinExistence type="predicted"/>
<dbReference type="EMBL" id="CAJVCH010083245">
    <property type="protein sequence ID" value="CAG7721832.1"/>
    <property type="molecule type" value="Genomic_DNA"/>
</dbReference>
<dbReference type="Proteomes" id="UP000708208">
    <property type="component" value="Unassembled WGS sequence"/>
</dbReference>
<evidence type="ECO:0000313" key="2">
    <source>
        <dbReference type="EMBL" id="CAG7721832.1"/>
    </source>
</evidence>
<evidence type="ECO:0000313" key="3">
    <source>
        <dbReference type="Proteomes" id="UP000708208"/>
    </source>
</evidence>